<feature type="binding site" evidence="2">
    <location>
        <begin position="10"/>
        <end position="17"/>
    </location>
    <ligand>
        <name>substrate</name>
    </ligand>
</feature>
<feature type="binding site" evidence="2">
    <location>
        <position position="60"/>
    </location>
    <ligand>
        <name>substrate</name>
    </ligand>
</feature>
<dbReference type="EMBL" id="PGFB01000001">
    <property type="protein sequence ID" value="PJJ65396.1"/>
    <property type="molecule type" value="Genomic_DNA"/>
</dbReference>
<protein>
    <submittedName>
        <fullName evidence="3">Putative phosphoglycerate mutase</fullName>
    </submittedName>
</protein>
<dbReference type="PANTHER" id="PTHR48100:SF59">
    <property type="entry name" value="ADENOSYLCOBALAMIN_ALPHA-RIBAZOLE PHOSPHATASE"/>
    <property type="match status" value="1"/>
</dbReference>
<organism evidence="3 4">
    <name type="scientific">Compostimonas suwonensis</name>
    <dbReference type="NCBI Taxonomy" id="1048394"/>
    <lineage>
        <taxon>Bacteria</taxon>
        <taxon>Bacillati</taxon>
        <taxon>Actinomycetota</taxon>
        <taxon>Actinomycetes</taxon>
        <taxon>Micrococcales</taxon>
        <taxon>Microbacteriaceae</taxon>
        <taxon>Compostimonas</taxon>
    </lineage>
</organism>
<dbReference type="CDD" id="cd07067">
    <property type="entry name" value="HP_PGM_like"/>
    <property type="match status" value="1"/>
</dbReference>
<feature type="binding site" evidence="2">
    <location>
        <begin position="85"/>
        <end position="88"/>
    </location>
    <ligand>
        <name>substrate</name>
    </ligand>
</feature>
<name>A0A2M9C4F2_9MICO</name>
<dbReference type="GO" id="GO:0016791">
    <property type="term" value="F:phosphatase activity"/>
    <property type="evidence" value="ECO:0007669"/>
    <property type="project" value="TreeGrafter"/>
</dbReference>
<dbReference type="Gene3D" id="3.40.50.1240">
    <property type="entry name" value="Phosphoglycerate mutase-like"/>
    <property type="match status" value="1"/>
</dbReference>
<evidence type="ECO:0000313" key="4">
    <source>
        <dbReference type="Proteomes" id="UP000230161"/>
    </source>
</evidence>
<dbReference type="AlphaFoldDB" id="A0A2M9C4F2"/>
<dbReference type="OrthoDB" id="4697614at2"/>
<dbReference type="Proteomes" id="UP000230161">
    <property type="component" value="Unassembled WGS sequence"/>
</dbReference>
<keyword evidence="4" id="KW-1185">Reference proteome</keyword>
<comment type="caution">
    <text evidence="3">The sequence shown here is derived from an EMBL/GenBank/DDBJ whole genome shotgun (WGS) entry which is preliminary data.</text>
</comment>
<dbReference type="SMART" id="SM00855">
    <property type="entry name" value="PGAM"/>
    <property type="match status" value="1"/>
</dbReference>
<feature type="active site" description="Tele-phosphohistidine intermediate" evidence="1">
    <location>
        <position position="11"/>
    </location>
</feature>
<reference evidence="3 4" key="1">
    <citation type="submission" date="2017-11" db="EMBL/GenBank/DDBJ databases">
        <title>Genomic Encyclopedia of Archaeal and Bacterial Type Strains, Phase II (KMG-II): From Individual Species to Whole Genera.</title>
        <authorList>
            <person name="Goeker M."/>
        </authorList>
    </citation>
    <scope>NUCLEOTIDE SEQUENCE [LARGE SCALE GENOMIC DNA]</scope>
    <source>
        <strain evidence="3 4">DSM 25625</strain>
    </source>
</reference>
<dbReference type="GO" id="GO:0005737">
    <property type="term" value="C:cytoplasm"/>
    <property type="evidence" value="ECO:0007669"/>
    <property type="project" value="TreeGrafter"/>
</dbReference>
<dbReference type="InterPro" id="IPR050275">
    <property type="entry name" value="PGM_Phosphatase"/>
</dbReference>
<accession>A0A2M9C4F2</accession>
<sequence>MTTTTLALIRHGQTDWNAMMRIQGSTDIPLNDTGRQQARDAAASLVATDWDLVVSSPLSRAAETADIIATALGFTVSERLPELAERHYGPAEGLSGGEELDALREPGGFRGAEPETSVVGRGIRSLSALAERHPGARILVVSHGALIRLTTTELLGEPVEPIDNAALTLIRHRPQSWSVELVNGSPV</sequence>
<dbReference type="InterPro" id="IPR029033">
    <property type="entry name" value="His_PPase_superfam"/>
</dbReference>
<evidence type="ECO:0000256" key="1">
    <source>
        <dbReference type="PIRSR" id="PIRSR613078-1"/>
    </source>
</evidence>
<gene>
    <name evidence="3" type="ORF">CLV54_0429</name>
</gene>
<dbReference type="PANTHER" id="PTHR48100">
    <property type="entry name" value="BROAD-SPECIFICITY PHOSPHATASE YOR283W-RELATED"/>
    <property type="match status" value="1"/>
</dbReference>
<dbReference type="RefSeq" id="WP_100343298.1">
    <property type="nucleotide sequence ID" value="NZ_PGFB01000001.1"/>
</dbReference>
<dbReference type="InterPro" id="IPR001345">
    <property type="entry name" value="PG/BPGM_mutase_AS"/>
</dbReference>
<dbReference type="Pfam" id="PF00300">
    <property type="entry name" value="His_Phos_1"/>
    <property type="match status" value="1"/>
</dbReference>
<evidence type="ECO:0000313" key="3">
    <source>
        <dbReference type="EMBL" id="PJJ65396.1"/>
    </source>
</evidence>
<feature type="active site" description="Proton donor/acceptor" evidence="1">
    <location>
        <position position="85"/>
    </location>
</feature>
<evidence type="ECO:0000256" key="2">
    <source>
        <dbReference type="PIRSR" id="PIRSR613078-2"/>
    </source>
</evidence>
<proteinExistence type="predicted"/>
<dbReference type="SUPFAM" id="SSF53254">
    <property type="entry name" value="Phosphoglycerate mutase-like"/>
    <property type="match status" value="1"/>
</dbReference>
<dbReference type="PROSITE" id="PS00175">
    <property type="entry name" value="PG_MUTASE"/>
    <property type="match status" value="1"/>
</dbReference>
<dbReference type="InterPro" id="IPR013078">
    <property type="entry name" value="His_Pase_superF_clade-1"/>
</dbReference>